<dbReference type="GO" id="GO:0003887">
    <property type="term" value="F:DNA-directed DNA polymerase activity"/>
    <property type="evidence" value="ECO:0007669"/>
    <property type="project" value="UniProtKB-KW"/>
</dbReference>
<organism evidence="8 9">
    <name type="scientific">Mycoplasma testudineum</name>
    <dbReference type="NCBI Taxonomy" id="244584"/>
    <lineage>
        <taxon>Bacteria</taxon>
        <taxon>Bacillati</taxon>
        <taxon>Mycoplasmatota</taxon>
        <taxon>Mollicutes</taxon>
        <taxon>Mycoplasmataceae</taxon>
        <taxon>Mycoplasma</taxon>
    </lineage>
</organism>
<name>A0A4R6ID46_9MOLU</name>
<dbReference type="CDD" id="cd07431">
    <property type="entry name" value="PHP_PolIIIA"/>
    <property type="match status" value="1"/>
</dbReference>
<evidence type="ECO:0000313" key="8">
    <source>
        <dbReference type="EMBL" id="TDO19922.1"/>
    </source>
</evidence>
<reference evidence="8 9" key="1">
    <citation type="submission" date="2019-03" db="EMBL/GenBank/DDBJ databases">
        <title>Genomic Encyclopedia of Archaeal and Bacterial Type Strains, Phase II (KMG-II): from individual species to whole genera.</title>
        <authorList>
            <person name="Goeker M."/>
        </authorList>
    </citation>
    <scope>NUCLEOTIDE SEQUENCE [LARGE SCALE GENOMIC DNA]</scope>
    <source>
        <strain evidence="8 9">ATCC 700618</strain>
    </source>
</reference>
<dbReference type="SMART" id="SM00481">
    <property type="entry name" value="POLIIIAc"/>
    <property type="match status" value="1"/>
</dbReference>
<dbReference type="InterPro" id="IPR029460">
    <property type="entry name" value="DNAPol_HHH"/>
</dbReference>
<dbReference type="SUPFAM" id="SSF89550">
    <property type="entry name" value="PHP domain-like"/>
    <property type="match status" value="1"/>
</dbReference>
<dbReference type="AlphaFoldDB" id="A0A4R6ID46"/>
<dbReference type="InterPro" id="IPR003141">
    <property type="entry name" value="Pol/His_phosphatase_N"/>
</dbReference>
<comment type="caution">
    <text evidence="8">The sequence shown here is derived from an EMBL/GenBank/DDBJ whole genome shotgun (WGS) entry which is preliminary data.</text>
</comment>
<dbReference type="InterPro" id="IPR041931">
    <property type="entry name" value="DNA_pol3_alpha_thumb_dom"/>
</dbReference>
<dbReference type="InterPro" id="IPR011708">
    <property type="entry name" value="DNA_pol3_alpha_NTPase_dom"/>
</dbReference>
<gene>
    <name evidence="8" type="ORF">EI74_0562</name>
</gene>
<dbReference type="Gene3D" id="1.10.150.870">
    <property type="match status" value="1"/>
</dbReference>
<protein>
    <recommendedName>
        <fullName evidence="1">DNA-directed DNA polymerase</fullName>
        <ecNumber evidence="1">2.7.7.7</ecNumber>
    </recommendedName>
</protein>
<dbReference type="EC" id="2.7.7.7" evidence="1"/>
<dbReference type="GO" id="GO:0008408">
    <property type="term" value="F:3'-5' exonuclease activity"/>
    <property type="evidence" value="ECO:0007669"/>
    <property type="project" value="InterPro"/>
</dbReference>
<evidence type="ECO:0000256" key="1">
    <source>
        <dbReference type="ARBA" id="ARBA00012417"/>
    </source>
</evidence>
<proteinExistence type="predicted"/>
<evidence type="ECO:0000256" key="4">
    <source>
        <dbReference type="ARBA" id="ARBA00022705"/>
    </source>
</evidence>
<dbReference type="InterPro" id="IPR004805">
    <property type="entry name" value="DnaE2/DnaE/PolC"/>
</dbReference>
<evidence type="ECO:0000313" key="9">
    <source>
        <dbReference type="Proteomes" id="UP000295518"/>
    </source>
</evidence>
<keyword evidence="3" id="KW-0548">Nucleotidyltransferase</keyword>
<accession>A0A4R6ID46</accession>
<sequence length="998" mass="113678">MNNFINLHLNTEFSFLDSTIRISDLISFAKNNGLKKLVITDHNNLNGLDTFYYQCKANDISPIAGLEADIEGKKRIILIAKNNSGLQKLYLVILKIQVDGFITLKDLKVFEDDLIFIDHPRQSFKLNSSQINENNFKNFYLSDGQINVPNSLYVNENKIMFSDEQIALEILNSTAGNNDNQNIKFTPLDNGESVDMEMKSRISDLVKDIEINLHKADKFMPSFDIKSQVPSDKILENKLNELLNKRGHIFKDFSQAKLRLEYELKVINNLGYADYFLNIAEIIDYAKSTDIEVGPGRGSAAGSLVSFLLDITTINPLEYGLLFERFLNPERVSLPDIDIDIQDDKRDILIKQYILPRYGANNVATITTYSYLAAKSSLRDIDRYLHKVEDPNSLSKSNLEDVSKALDPKLNLSENLKQNKKLFKIINKGSGGQNLEKAKIEYNLMLAQKIEGLPRQTGTHAAGIIISDKPLVENLPLSIVNDMYQIQYDMTNLEKLGFLKIDFLGLKTLSTIKSIKELIQIHHPEIYKNLKLNPADFSKQKDLIELVQSGDTLGIFQIESHGMTTVFQKSNISEFKDIYDIISLYRPGPMEYIDNYIENKKNPSKIEKISPEYDKILASTHGIIVYQEQIMEIAQKVSGLNFAKADILRRAIGKKDATLLKSLKQQFVDGALNNGFEISTIEKIFKNIEMFANYGFNKSHAVAYATIAYEMIYYKAKFPLFFYTSLIKTANGDQKKINAFANEAIKRGIKVSSPNVNFPDEENSLIGDVLHLPLTMIKSFGPGANDKLVEDYLNNGKYTNFFNFVVRARFAGLTETNIKRLIWSSALRDFGTQSQCESWYDEAELMFKEKQAILKLSPNAIVDFSDIYQDQSYDEKTRLLNIEIDNEVENLGQAYNNYSQESNLLNLGINKEAEISVQILSKNYFKTPPTAARQFESIILKFKDKSVSEAIMWCNKSDQSLIDLLEVNNKYKVIVKKIEAKNKITFKILKVISKENNE</sequence>
<dbReference type="NCBIfam" id="TIGR00594">
    <property type="entry name" value="polc"/>
    <property type="match status" value="1"/>
</dbReference>
<dbReference type="Pfam" id="PF17657">
    <property type="entry name" value="DNA_pol3_finger"/>
    <property type="match status" value="1"/>
</dbReference>
<dbReference type="OrthoDB" id="9803237at2"/>
<dbReference type="GO" id="GO:0006260">
    <property type="term" value="P:DNA replication"/>
    <property type="evidence" value="ECO:0007669"/>
    <property type="project" value="UniProtKB-KW"/>
</dbReference>
<feature type="domain" description="Polymerase/histidinol phosphatase N-terminal" evidence="7">
    <location>
        <begin position="5"/>
        <end position="72"/>
    </location>
</feature>
<keyword evidence="2" id="KW-0808">Transferase</keyword>
<dbReference type="PANTHER" id="PTHR32294">
    <property type="entry name" value="DNA POLYMERASE III SUBUNIT ALPHA"/>
    <property type="match status" value="1"/>
</dbReference>
<dbReference type="InterPro" id="IPR004013">
    <property type="entry name" value="PHP_dom"/>
</dbReference>
<evidence type="ECO:0000259" key="7">
    <source>
        <dbReference type="SMART" id="SM00481"/>
    </source>
</evidence>
<keyword evidence="4" id="KW-0235">DNA replication</keyword>
<comment type="catalytic activity">
    <reaction evidence="6">
        <text>DNA(n) + a 2'-deoxyribonucleoside 5'-triphosphate = DNA(n+1) + diphosphate</text>
        <dbReference type="Rhea" id="RHEA:22508"/>
        <dbReference type="Rhea" id="RHEA-COMP:17339"/>
        <dbReference type="Rhea" id="RHEA-COMP:17340"/>
        <dbReference type="ChEBI" id="CHEBI:33019"/>
        <dbReference type="ChEBI" id="CHEBI:61560"/>
        <dbReference type="ChEBI" id="CHEBI:173112"/>
        <dbReference type="EC" id="2.7.7.7"/>
    </reaction>
</comment>
<evidence type="ECO:0000256" key="6">
    <source>
        <dbReference type="ARBA" id="ARBA00049244"/>
    </source>
</evidence>
<dbReference type="Proteomes" id="UP000295518">
    <property type="component" value="Unassembled WGS sequence"/>
</dbReference>
<dbReference type="Pfam" id="PF02811">
    <property type="entry name" value="PHP"/>
    <property type="match status" value="1"/>
</dbReference>
<evidence type="ECO:0000256" key="5">
    <source>
        <dbReference type="ARBA" id="ARBA00022932"/>
    </source>
</evidence>
<keyword evidence="9" id="KW-1185">Reference proteome</keyword>
<dbReference type="RefSeq" id="WP_094254723.1">
    <property type="nucleotide sequence ID" value="NZ_NNCE01000004.1"/>
</dbReference>
<dbReference type="Pfam" id="PF07733">
    <property type="entry name" value="DNA_pol3_alpha"/>
    <property type="match status" value="1"/>
</dbReference>
<dbReference type="InterPro" id="IPR040982">
    <property type="entry name" value="DNA_pol3_finger"/>
</dbReference>
<evidence type="ECO:0000256" key="3">
    <source>
        <dbReference type="ARBA" id="ARBA00022695"/>
    </source>
</evidence>
<keyword evidence="5" id="KW-0239">DNA-directed DNA polymerase</keyword>
<dbReference type="EMBL" id="SNWN01000012">
    <property type="protein sequence ID" value="TDO19922.1"/>
    <property type="molecule type" value="Genomic_DNA"/>
</dbReference>
<dbReference type="Pfam" id="PF14579">
    <property type="entry name" value="HHH_6"/>
    <property type="match status" value="1"/>
</dbReference>
<evidence type="ECO:0000256" key="2">
    <source>
        <dbReference type="ARBA" id="ARBA00022679"/>
    </source>
</evidence>
<dbReference type="InterPro" id="IPR016195">
    <property type="entry name" value="Pol/histidinol_Pase-like"/>
</dbReference>
<dbReference type="PANTHER" id="PTHR32294:SF0">
    <property type="entry name" value="DNA POLYMERASE III SUBUNIT ALPHA"/>
    <property type="match status" value="1"/>
</dbReference>
<dbReference type="Gene3D" id="1.10.10.1600">
    <property type="entry name" value="Bacterial DNA polymerase III alpha subunit, thumb domain"/>
    <property type="match status" value="1"/>
</dbReference>
<dbReference type="Gene3D" id="3.20.20.140">
    <property type="entry name" value="Metal-dependent hydrolases"/>
    <property type="match status" value="1"/>
</dbReference>